<evidence type="ECO:0000256" key="2">
    <source>
        <dbReference type="ARBA" id="ARBA00006462"/>
    </source>
</evidence>
<dbReference type="GO" id="GO:0016263">
    <property type="term" value="F:glycoprotein-N-acetylgalactosamine 3-beta-galactosyltransferase activity"/>
    <property type="evidence" value="ECO:0007669"/>
    <property type="project" value="TreeGrafter"/>
</dbReference>
<dbReference type="InterPro" id="IPR026050">
    <property type="entry name" value="C1GALT1/C1GALT1_chp1"/>
</dbReference>
<dbReference type="Pfam" id="PF04488">
    <property type="entry name" value="Gly_transf_sug"/>
    <property type="match status" value="1"/>
</dbReference>
<keyword evidence="6" id="KW-0472">Membrane</keyword>
<dbReference type="InterPro" id="IPR007577">
    <property type="entry name" value="GlycoTrfase_DXD_sugar-bd_CS"/>
</dbReference>
<comment type="caution">
    <text evidence="7">The sequence shown here is derived from an EMBL/GenBank/DDBJ whole genome shotgun (WGS) entry which is preliminary data.</text>
</comment>
<dbReference type="PANTHER" id="PTHR23033:SF14">
    <property type="entry name" value="GLYCOPROTEIN-N-ACETYLGALACTOSAMINE 3-BETA-GALACTOSYLTRANSFERASE 1-RELATED"/>
    <property type="match status" value="1"/>
</dbReference>
<keyword evidence="4" id="KW-0735">Signal-anchor</keyword>
<dbReference type="GO" id="GO:0016020">
    <property type="term" value="C:membrane"/>
    <property type="evidence" value="ECO:0007669"/>
    <property type="project" value="UniProtKB-SubCell"/>
</dbReference>
<evidence type="ECO:0000313" key="7">
    <source>
        <dbReference type="EMBL" id="CAF0876216.1"/>
    </source>
</evidence>
<evidence type="ECO:0000256" key="5">
    <source>
        <dbReference type="ARBA" id="ARBA00022989"/>
    </source>
</evidence>
<dbReference type="Gene3D" id="3.90.550.50">
    <property type="match status" value="1"/>
</dbReference>
<evidence type="ECO:0000256" key="1">
    <source>
        <dbReference type="ARBA" id="ARBA00004606"/>
    </source>
</evidence>
<accession>A0A813XTS6</accession>
<name>A0A813XTS6_9BILA</name>
<evidence type="ECO:0008006" key="9">
    <source>
        <dbReference type="Google" id="ProtNLM"/>
    </source>
</evidence>
<dbReference type="SUPFAM" id="SSF53448">
    <property type="entry name" value="Nucleotide-diphospho-sugar transferases"/>
    <property type="match status" value="1"/>
</dbReference>
<keyword evidence="3" id="KW-0812">Transmembrane</keyword>
<keyword evidence="5" id="KW-1133">Transmembrane helix</keyword>
<dbReference type="PANTHER" id="PTHR23033">
    <property type="entry name" value="BETA1,3-GALACTOSYLTRANSFERASE"/>
    <property type="match status" value="1"/>
</dbReference>
<sequence>MKRITKATAKQYISDIHSAFDRLIPAHQADYVRCRLLEIFGGMYVDIDIIALRSFKEWYDYLTEYDIVGYSWKPDGDEIGIGTLGPVRAHHPLFAHYKNMSHTLLNRKFTNKTHNDVLQWAELLREIIVPKFHKLLEKNLTRALMFDGPTTVGQIVTRNPLRPINESVIQALNMTVPYLMYPNSMMTKSESEQQILDSTTLLANTLLTRARAVHETWASRCDKYYFICETIPKNLTNNEIHLIKSMPIASINNTLPGYDHLTLKSRLSFRFAYENHQNDFDCKQNKSEPITFGYNFKLYVPNGYHSGGASYVLSREALKRFYLANNDSKSKCREDGGSEDIEIAKCLRSVGVLLGKSIDQHKRERFHPLNLNDHFFGRVPDWLGQYAENQPLFGYDCCSEETISFHYVSADEQYKMDRIRYGARSLIA</sequence>
<dbReference type="Gene3D" id="3.90.550.20">
    <property type="match status" value="1"/>
</dbReference>
<dbReference type="OrthoDB" id="414175at2759"/>
<dbReference type="EMBL" id="CAJNOO010000248">
    <property type="protein sequence ID" value="CAF0876216.1"/>
    <property type="molecule type" value="Genomic_DNA"/>
</dbReference>
<organism evidence="7 8">
    <name type="scientific">Rotaria sordida</name>
    <dbReference type="NCBI Taxonomy" id="392033"/>
    <lineage>
        <taxon>Eukaryota</taxon>
        <taxon>Metazoa</taxon>
        <taxon>Spiralia</taxon>
        <taxon>Gnathifera</taxon>
        <taxon>Rotifera</taxon>
        <taxon>Eurotatoria</taxon>
        <taxon>Bdelloidea</taxon>
        <taxon>Philodinida</taxon>
        <taxon>Philodinidae</taxon>
        <taxon>Rotaria</taxon>
    </lineage>
</organism>
<comment type="subcellular location">
    <subcellularLocation>
        <location evidence="1">Membrane</location>
        <topology evidence="1">Single-pass type II membrane protein</topology>
    </subcellularLocation>
</comment>
<comment type="similarity">
    <text evidence="2">Belongs to the glycosyltransferase 31 family. Beta3-Gal-T subfamily.</text>
</comment>
<dbReference type="Proteomes" id="UP000663882">
    <property type="component" value="Unassembled WGS sequence"/>
</dbReference>
<gene>
    <name evidence="7" type="ORF">RFH988_LOCUS7726</name>
</gene>
<protein>
    <recommendedName>
        <fullName evidence="9">Glycosyltransferase</fullName>
    </recommendedName>
</protein>
<evidence type="ECO:0000256" key="4">
    <source>
        <dbReference type="ARBA" id="ARBA00022968"/>
    </source>
</evidence>
<evidence type="ECO:0000256" key="6">
    <source>
        <dbReference type="ARBA" id="ARBA00023136"/>
    </source>
</evidence>
<evidence type="ECO:0000256" key="3">
    <source>
        <dbReference type="ARBA" id="ARBA00022692"/>
    </source>
</evidence>
<evidence type="ECO:0000313" key="8">
    <source>
        <dbReference type="Proteomes" id="UP000663882"/>
    </source>
</evidence>
<dbReference type="AlphaFoldDB" id="A0A813XTS6"/>
<dbReference type="InterPro" id="IPR029044">
    <property type="entry name" value="Nucleotide-diphossugar_trans"/>
</dbReference>
<reference evidence="7" key="1">
    <citation type="submission" date="2021-02" db="EMBL/GenBank/DDBJ databases">
        <authorList>
            <person name="Nowell W R."/>
        </authorList>
    </citation>
    <scope>NUCLEOTIDE SEQUENCE</scope>
</reference>
<proteinExistence type="inferred from homology"/>